<feature type="region of interest" description="Disordered" evidence="1">
    <location>
        <begin position="1"/>
        <end position="89"/>
    </location>
</feature>
<comment type="caution">
    <text evidence="2">The sequence shown here is derived from an EMBL/GenBank/DDBJ whole genome shotgun (WGS) entry which is preliminary data.</text>
</comment>
<evidence type="ECO:0000256" key="1">
    <source>
        <dbReference type="SAM" id="MobiDB-lite"/>
    </source>
</evidence>
<feature type="compositionally biased region" description="Basic and acidic residues" evidence="1">
    <location>
        <begin position="1"/>
        <end position="14"/>
    </location>
</feature>
<accession>A0A3M6V1D3</accession>
<feature type="compositionally biased region" description="Polar residues" evidence="1">
    <location>
        <begin position="45"/>
        <end position="58"/>
    </location>
</feature>
<evidence type="ECO:0000313" key="2">
    <source>
        <dbReference type="EMBL" id="RMX59697.1"/>
    </source>
</evidence>
<dbReference type="EMBL" id="RCHS01000292">
    <property type="protein sequence ID" value="RMX59697.1"/>
    <property type="molecule type" value="Genomic_DNA"/>
</dbReference>
<keyword evidence="3" id="KW-1185">Reference proteome</keyword>
<evidence type="ECO:0000313" key="3">
    <source>
        <dbReference type="Proteomes" id="UP000275408"/>
    </source>
</evidence>
<feature type="region of interest" description="Disordered" evidence="1">
    <location>
        <begin position="162"/>
        <end position="192"/>
    </location>
</feature>
<dbReference type="AlphaFoldDB" id="A0A3M6V1D3"/>
<reference evidence="2 3" key="1">
    <citation type="journal article" date="2018" name="Sci. Rep.">
        <title>Comparative analysis of the Pocillopora damicornis genome highlights role of immune system in coral evolution.</title>
        <authorList>
            <person name="Cunning R."/>
            <person name="Bay R.A."/>
            <person name="Gillette P."/>
            <person name="Baker A.C."/>
            <person name="Traylor-Knowles N."/>
        </authorList>
    </citation>
    <scope>NUCLEOTIDE SEQUENCE [LARGE SCALE GENOMIC DNA]</scope>
    <source>
        <strain evidence="2">RSMAS</strain>
        <tissue evidence="2">Whole animal</tissue>
    </source>
</reference>
<dbReference type="OrthoDB" id="5989788at2759"/>
<proteinExistence type="predicted"/>
<protein>
    <submittedName>
        <fullName evidence="2">Uncharacterized protein</fullName>
    </submittedName>
</protein>
<feature type="compositionally biased region" description="Basic and acidic residues" evidence="1">
    <location>
        <begin position="162"/>
        <end position="182"/>
    </location>
</feature>
<dbReference type="Proteomes" id="UP000275408">
    <property type="component" value="Unassembled WGS sequence"/>
</dbReference>
<organism evidence="2 3">
    <name type="scientific">Pocillopora damicornis</name>
    <name type="common">Cauliflower coral</name>
    <name type="synonym">Millepora damicornis</name>
    <dbReference type="NCBI Taxonomy" id="46731"/>
    <lineage>
        <taxon>Eukaryota</taxon>
        <taxon>Metazoa</taxon>
        <taxon>Cnidaria</taxon>
        <taxon>Anthozoa</taxon>
        <taxon>Hexacorallia</taxon>
        <taxon>Scleractinia</taxon>
        <taxon>Astrocoeniina</taxon>
        <taxon>Pocilloporidae</taxon>
        <taxon>Pocillopora</taxon>
    </lineage>
</organism>
<gene>
    <name evidence="2" type="ORF">pdam_00012056</name>
</gene>
<sequence>MFSKQGDKDKERGNRQNNSLPKSATRADGRIKTLRSLRLKYLHSTRPTETTRKSPSSTPEDKRRDSIFVKTNISPALSSKQATLSKSPEAKVYRSFTEEKGTNQVGGGIRTLKPEQTSTENAKTSFTKRSTETVHTSPIIQPADAVKRYALLRGMLSQSRFEKDHDVKKDRNEGKIIQDKAQRRPSRLTSDTVQLDQKEYKQWINRVSFCDSKTVNDSWKTTNVGSRSDDKYVITGTRFPKRIYIREVSNGAIVDEIVDVQSERDWEVLNYMSPLRHISCDPQERSKSLNFQDLKNFDVYYYPHPWR</sequence>
<feature type="compositionally biased region" description="Polar residues" evidence="1">
    <location>
        <begin position="69"/>
        <end position="86"/>
    </location>
</feature>
<feature type="compositionally biased region" description="Basic residues" evidence="1">
    <location>
        <begin position="32"/>
        <end position="43"/>
    </location>
</feature>
<name>A0A3M6V1D3_POCDA</name>
<feature type="region of interest" description="Disordered" evidence="1">
    <location>
        <begin position="116"/>
        <end position="135"/>
    </location>
</feature>